<organism evidence="1 2">
    <name type="scientific">Actinoplanes sichuanensis</name>
    <dbReference type="NCBI Taxonomy" id="512349"/>
    <lineage>
        <taxon>Bacteria</taxon>
        <taxon>Bacillati</taxon>
        <taxon>Actinomycetota</taxon>
        <taxon>Actinomycetes</taxon>
        <taxon>Micromonosporales</taxon>
        <taxon>Micromonosporaceae</taxon>
        <taxon>Actinoplanes</taxon>
    </lineage>
</organism>
<protein>
    <submittedName>
        <fullName evidence="1">Uncharacterized protein</fullName>
    </submittedName>
</protein>
<sequence>MVATKQHDILAMRAHARPVSAAARLGLRLTDSRTAGRSPVDYLATVSPSGTAIVREPIPGDVDAVIEATTAGWKALIIGGAHIDPARITGDPAAAAGLLDATRLIRV</sequence>
<gene>
    <name evidence="1" type="ORF">ACFQ5G_36055</name>
</gene>
<keyword evidence="2" id="KW-1185">Reference proteome</keyword>
<proteinExistence type="predicted"/>
<reference evidence="2" key="1">
    <citation type="journal article" date="2019" name="Int. J. Syst. Evol. Microbiol.">
        <title>The Global Catalogue of Microorganisms (GCM) 10K type strain sequencing project: providing services to taxonomists for standard genome sequencing and annotation.</title>
        <authorList>
            <consortium name="The Broad Institute Genomics Platform"/>
            <consortium name="The Broad Institute Genome Sequencing Center for Infectious Disease"/>
            <person name="Wu L."/>
            <person name="Ma J."/>
        </authorList>
    </citation>
    <scope>NUCLEOTIDE SEQUENCE [LARGE SCALE GENOMIC DNA]</scope>
    <source>
        <strain evidence="2">CCM 7526</strain>
    </source>
</reference>
<accession>A0ABW4ALG2</accession>
<evidence type="ECO:0000313" key="1">
    <source>
        <dbReference type="EMBL" id="MFD1370783.1"/>
    </source>
</evidence>
<name>A0ABW4ALG2_9ACTN</name>
<dbReference type="RefSeq" id="WP_317793454.1">
    <property type="nucleotide sequence ID" value="NZ_AP028461.1"/>
</dbReference>
<dbReference type="Proteomes" id="UP001597183">
    <property type="component" value="Unassembled WGS sequence"/>
</dbReference>
<dbReference type="EMBL" id="JBHTMK010000044">
    <property type="protein sequence ID" value="MFD1370783.1"/>
    <property type="molecule type" value="Genomic_DNA"/>
</dbReference>
<evidence type="ECO:0000313" key="2">
    <source>
        <dbReference type="Proteomes" id="UP001597183"/>
    </source>
</evidence>
<comment type="caution">
    <text evidence="1">The sequence shown here is derived from an EMBL/GenBank/DDBJ whole genome shotgun (WGS) entry which is preliminary data.</text>
</comment>